<dbReference type="GO" id="GO:0005886">
    <property type="term" value="C:plasma membrane"/>
    <property type="evidence" value="ECO:0007669"/>
    <property type="project" value="UniProtKB-SubCell"/>
</dbReference>
<dbReference type="NCBIfam" id="TIGR00374">
    <property type="entry name" value="flippase-like domain"/>
    <property type="match status" value="1"/>
</dbReference>
<evidence type="ECO:0000256" key="7">
    <source>
        <dbReference type="SAM" id="Phobius"/>
    </source>
</evidence>
<accession>A0A938YEU5</accession>
<feature type="compositionally biased region" description="Low complexity" evidence="6">
    <location>
        <begin position="14"/>
        <end position="35"/>
    </location>
</feature>
<gene>
    <name evidence="8" type="ORF">JL107_07985</name>
</gene>
<dbReference type="RefSeq" id="WP_205256492.1">
    <property type="nucleotide sequence ID" value="NZ_BAAAPV010000001.1"/>
</dbReference>
<evidence type="ECO:0000256" key="2">
    <source>
        <dbReference type="ARBA" id="ARBA00022475"/>
    </source>
</evidence>
<feature type="region of interest" description="Disordered" evidence="6">
    <location>
        <begin position="406"/>
        <end position="426"/>
    </location>
</feature>
<feature type="transmembrane region" description="Helical" evidence="7">
    <location>
        <begin position="319"/>
        <end position="341"/>
    </location>
</feature>
<evidence type="ECO:0000256" key="3">
    <source>
        <dbReference type="ARBA" id="ARBA00022692"/>
    </source>
</evidence>
<keyword evidence="4 7" id="KW-1133">Transmembrane helix</keyword>
<keyword evidence="3 7" id="KW-0812">Transmembrane</keyword>
<comment type="caution">
    <text evidence="8">The sequence shown here is derived from an EMBL/GenBank/DDBJ whole genome shotgun (WGS) entry which is preliminary data.</text>
</comment>
<comment type="subcellular location">
    <subcellularLocation>
        <location evidence="1">Cell membrane</location>
        <topology evidence="1">Multi-pass membrane protein</topology>
    </subcellularLocation>
</comment>
<feature type="transmembrane region" description="Helical" evidence="7">
    <location>
        <begin position="377"/>
        <end position="399"/>
    </location>
</feature>
<dbReference type="InterPro" id="IPR022791">
    <property type="entry name" value="L-PG_synthase/AglD"/>
</dbReference>
<keyword evidence="5 7" id="KW-0472">Membrane</keyword>
<dbReference type="PANTHER" id="PTHR39087">
    <property type="entry name" value="UPF0104 MEMBRANE PROTEIN MJ1595"/>
    <property type="match status" value="1"/>
</dbReference>
<dbReference type="Proteomes" id="UP000663801">
    <property type="component" value="Unassembled WGS sequence"/>
</dbReference>
<dbReference type="Pfam" id="PF03706">
    <property type="entry name" value="LPG_synthase_TM"/>
    <property type="match status" value="1"/>
</dbReference>
<feature type="compositionally biased region" description="Low complexity" evidence="6">
    <location>
        <begin position="52"/>
        <end position="67"/>
    </location>
</feature>
<organism evidence="8 9">
    <name type="scientific">Nakamurella flavida</name>
    <dbReference type="NCBI Taxonomy" id="363630"/>
    <lineage>
        <taxon>Bacteria</taxon>
        <taxon>Bacillati</taxon>
        <taxon>Actinomycetota</taxon>
        <taxon>Actinomycetes</taxon>
        <taxon>Nakamurellales</taxon>
        <taxon>Nakamurellaceae</taxon>
        <taxon>Nakamurella</taxon>
    </lineage>
</organism>
<feature type="transmembrane region" description="Helical" evidence="7">
    <location>
        <begin position="353"/>
        <end position="371"/>
    </location>
</feature>
<dbReference type="AlphaFoldDB" id="A0A938YEU5"/>
<protein>
    <submittedName>
        <fullName evidence="8">Flippase-like domain-containing protein</fullName>
    </submittedName>
</protein>
<feature type="transmembrane region" description="Helical" evidence="7">
    <location>
        <begin position="192"/>
        <end position="220"/>
    </location>
</feature>
<evidence type="ECO:0000256" key="6">
    <source>
        <dbReference type="SAM" id="MobiDB-lite"/>
    </source>
</evidence>
<evidence type="ECO:0000313" key="9">
    <source>
        <dbReference type="Proteomes" id="UP000663801"/>
    </source>
</evidence>
<sequence length="426" mass="43811">MTGRATPAPPGPPAGTAVTGPEAGRAGAVPPAGAPHLADATDPVDAEHPADATDPVDAVGAAGVVPDGPHPPTPAPRWVLPAKIVGALALIGVAVLALQGKVPTPDQVWASLSTANGWGIAAAAVVELASLAEIVRQQRRLLRAFGVPIGFRRLGAITWSSNALAMSLPAGAAVSAGYTYREFRRNGAAQGTAVTVLLLSGVMSTVGLGLLYAVAVGLLASPWVRDVIEAHPVVSVTLAILLAVAVHLGLRLIGRSKDRVLSTDPTPRLDRLQERRPRLASAFRQLLTTARQARTVRFADWRVVLAASVANWALDLACLWASCLAVGIHIHPAALAAIYLGMQLVRQIPLTPGGLGVVEAALLAGLVHAGAANGPAAAAVLIYRLLSTWLLIPIGYLVLGVMHRRDGRSRPPSPTRPAGSAPTTTG</sequence>
<dbReference type="PANTHER" id="PTHR39087:SF2">
    <property type="entry name" value="UPF0104 MEMBRANE PROTEIN MJ1595"/>
    <property type="match status" value="1"/>
</dbReference>
<reference evidence="8" key="1">
    <citation type="submission" date="2021-01" db="EMBL/GenBank/DDBJ databases">
        <title>KCTC 19127 draft genome.</title>
        <authorList>
            <person name="An D."/>
        </authorList>
    </citation>
    <scope>NUCLEOTIDE SEQUENCE</scope>
    <source>
        <strain evidence="8">KCTC 19127</strain>
    </source>
</reference>
<evidence type="ECO:0000256" key="1">
    <source>
        <dbReference type="ARBA" id="ARBA00004651"/>
    </source>
</evidence>
<dbReference type="EMBL" id="JAERWL010000007">
    <property type="protein sequence ID" value="MBM9476376.1"/>
    <property type="molecule type" value="Genomic_DNA"/>
</dbReference>
<evidence type="ECO:0000256" key="5">
    <source>
        <dbReference type="ARBA" id="ARBA00023136"/>
    </source>
</evidence>
<feature type="transmembrane region" description="Helical" evidence="7">
    <location>
        <begin position="156"/>
        <end position="180"/>
    </location>
</feature>
<proteinExistence type="predicted"/>
<feature type="region of interest" description="Disordered" evidence="6">
    <location>
        <begin position="1"/>
        <end position="73"/>
    </location>
</feature>
<name>A0A938YEU5_9ACTN</name>
<evidence type="ECO:0000256" key="4">
    <source>
        <dbReference type="ARBA" id="ARBA00022989"/>
    </source>
</evidence>
<feature type="transmembrane region" description="Helical" evidence="7">
    <location>
        <begin position="232"/>
        <end position="253"/>
    </location>
</feature>
<keyword evidence="2" id="KW-1003">Cell membrane</keyword>
<keyword evidence="9" id="KW-1185">Reference proteome</keyword>
<evidence type="ECO:0000313" key="8">
    <source>
        <dbReference type="EMBL" id="MBM9476376.1"/>
    </source>
</evidence>